<dbReference type="InterPro" id="IPR052192">
    <property type="entry name" value="Insect_Ionotropic_Sensory_Rcpt"/>
</dbReference>
<evidence type="ECO:0000256" key="5">
    <source>
        <dbReference type="ARBA" id="ARBA00023136"/>
    </source>
</evidence>
<comment type="subcellular location">
    <subcellularLocation>
        <location evidence="1">Cell membrane</location>
        <topology evidence="1">Multi-pass membrane protein</topology>
    </subcellularLocation>
</comment>
<evidence type="ECO:0008006" key="11">
    <source>
        <dbReference type="Google" id="ProtNLM"/>
    </source>
</evidence>
<accession>A0AAU9GAI8</accession>
<dbReference type="Proteomes" id="UP001500889">
    <property type="component" value="Chromosome E"/>
</dbReference>
<keyword evidence="5 8" id="KW-0472">Membrane</keyword>
<feature type="transmembrane region" description="Helical" evidence="8">
    <location>
        <begin position="320"/>
        <end position="340"/>
    </location>
</feature>
<feature type="transmembrane region" description="Helical" evidence="8">
    <location>
        <begin position="507"/>
        <end position="531"/>
    </location>
</feature>
<feature type="transmembrane region" description="Helical" evidence="8">
    <location>
        <begin position="262"/>
        <end position="284"/>
    </location>
</feature>
<reference evidence="9 10" key="1">
    <citation type="submission" date="2024-02" db="EMBL/GenBank/DDBJ databases">
        <title>A chromosome-level genome assembly of Drosophila madeirensis, a fruit fly species endemic to Madeira island.</title>
        <authorList>
            <person name="Tomihara K."/>
            <person name="Llopart A."/>
            <person name="Yamamoto D."/>
        </authorList>
    </citation>
    <scope>NUCLEOTIDE SEQUENCE [LARGE SCALE GENOMIC DNA]</scope>
    <source>
        <strain evidence="9 10">RF1</strain>
    </source>
</reference>
<name>A0AAU9GAI8_DROMD</name>
<keyword evidence="4 8" id="KW-1133">Transmembrane helix</keyword>
<evidence type="ECO:0000256" key="8">
    <source>
        <dbReference type="SAM" id="Phobius"/>
    </source>
</evidence>
<dbReference type="SUPFAM" id="SSF53850">
    <property type="entry name" value="Periplasmic binding protein-like II"/>
    <property type="match status" value="1"/>
</dbReference>
<evidence type="ECO:0000256" key="7">
    <source>
        <dbReference type="ARBA" id="ARBA00023180"/>
    </source>
</evidence>
<dbReference type="AlphaFoldDB" id="A0AAU9GAI8"/>
<keyword evidence="7" id="KW-0325">Glycoprotein</keyword>
<evidence type="ECO:0000256" key="1">
    <source>
        <dbReference type="ARBA" id="ARBA00004651"/>
    </source>
</evidence>
<evidence type="ECO:0000313" key="9">
    <source>
        <dbReference type="EMBL" id="BFG05620.1"/>
    </source>
</evidence>
<evidence type="ECO:0000256" key="4">
    <source>
        <dbReference type="ARBA" id="ARBA00022989"/>
    </source>
</evidence>
<dbReference type="PANTHER" id="PTHR42643">
    <property type="entry name" value="IONOTROPIC RECEPTOR 20A-RELATED"/>
    <property type="match status" value="1"/>
</dbReference>
<organism evidence="9 10">
    <name type="scientific">Drosophila madeirensis</name>
    <name type="common">Fruit fly</name>
    <dbReference type="NCBI Taxonomy" id="30013"/>
    <lineage>
        <taxon>Eukaryota</taxon>
        <taxon>Metazoa</taxon>
        <taxon>Ecdysozoa</taxon>
        <taxon>Arthropoda</taxon>
        <taxon>Hexapoda</taxon>
        <taxon>Insecta</taxon>
        <taxon>Pterygota</taxon>
        <taxon>Neoptera</taxon>
        <taxon>Endopterygota</taxon>
        <taxon>Diptera</taxon>
        <taxon>Brachycera</taxon>
        <taxon>Muscomorpha</taxon>
        <taxon>Ephydroidea</taxon>
        <taxon>Drosophilidae</taxon>
        <taxon>Drosophila</taxon>
        <taxon>Sophophora</taxon>
    </lineage>
</organism>
<keyword evidence="10" id="KW-1185">Reference proteome</keyword>
<keyword evidence="3 8" id="KW-0812">Transmembrane</keyword>
<sequence length="539" mass="63117">MELNVFINFEEYGGESDTLQALDTPQMQLELKSKACSYRLTGNITERALVVVYLGQSQLHPAVAEHLPQLLGELHQLQIVFVCREEPTSWQQQQIFTYCYQSGFLQVLLIHRGKLYTYQPYPSIRAVELFNLSEYLARERQIRNFYGFPIRTIITNISPRDFTSVDHKNRLVRTGYLYHGLKEFTVRYNATLVEVPLPKGEVIDRYQGVLALLFAREIDFVSYPRDLRWPVQSTVPISILNEFLLVPHAPPIARYLYFAKPFAWSLWLILVATVFYVTIMLFVVRSGRQRRQMGVCFLRSLCHFLYISNHETRISVWQDLLTYLILTLSGFILTNVYLAMLSSMLTSGLYEPQYTTLESLAKAPYPTLHDDFYLATFKKKTFLPEPVLRNSLSTDLATLEKLRNGLDSRYMYCLYEDRMELLLRQQYLLKTPRSKVIRQSLGVALESYVVSNRLPYLRVFNEYARRIQEHGILDKMKMDTWRIMINTGLLTLMRDEEPAAKAYDLEFYFIAFFLWAAGLTLSVLVFVWELVKQRHDNRS</sequence>
<keyword evidence="2" id="KW-1003">Cell membrane</keyword>
<evidence type="ECO:0000256" key="6">
    <source>
        <dbReference type="ARBA" id="ARBA00023170"/>
    </source>
</evidence>
<evidence type="ECO:0000313" key="10">
    <source>
        <dbReference type="Proteomes" id="UP001500889"/>
    </source>
</evidence>
<protein>
    <recommendedName>
        <fullName evidence="11">Ionotropic glutamate receptor C-terminal domain-containing protein</fullName>
    </recommendedName>
</protein>
<dbReference type="GO" id="GO:0005886">
    <property type="term" value="C:plasma membrane"/>
    <property type="evidence" value="ECO:0007669"/>
    <property type="project" value="UniProtKB-SubCell"/>
</dbReference>
<evidence type="ECO:0000256" key="3">
    <source>
        <dbReference type="ARBA" id="ARBA00022692"/>
    </source>
</evidence>
<dbReference type="PANTHER" id="PTHR42643:SF39">
    <property type="entry name" value="IONOTROPIC RECEPTOR 56A-RELATED"/>
    <property type="match status" value="1"/>
</dbReference>
<dbReference type="EMBL" id="AP029267">
    <property type="protein sequence ID" value="BFG05620.1"/>
    <property type="molecule type" value="Genomic_DNA"/>
</dbReference>
<evidence type="ECO:0000256" key="2">
    <source>
        <dbReference type="ARBA" id="ARBA00022475"/>
    </source>
</evidence>
<proteinExistence type="predicted"/>
<gene>
    <name evidence="9" type="ORF">DMAD_04313</name>
</gene>
<keyword evidence="6" id="KW-0675">Receptor</keyword>